<keyword evidence="1" id="KW-0472">Membrane</keyword>
<sequence>MRMVALIVAAAGIMVEGLVVASLLFVLGGVVDAYSMSLNGTDPSQAQVAIRVAAVVLGVLLVALAAVLLLAAVRRRPARRLTVVGLVVQCVVTTIAGVALGWEVFGGTLLVLGTLLYVLLDEQPDRGLRPVNRI</sequence>
<evidence type="ECO:0000313" key="2">
    <source>
        <dbReference type="EMBL" id="UWP78716.1"/>
    </source>
</evidence>
<dbReference type="RefSeq" id="WP_259856078.1">
    <property type="nucleotide sequence ID" value="NZ_BAAAST010000068.1"/>
</dbReference>
<keyword evidence="3" id="KW-1185">Reference proteome</keyword>
<reference evidence="2" key="2">
    <citation type="submission" date="2022-09" db="EMBL/GenBank/DDBJ databases">
        <title>Biosynthetic gene clusters of Dactylosporangioum fulvum.</title>
        <authorList>
            <person name="Caradec T."/>
        </authorList>
    </citation>
    <scope>NUCLEOTIDE SEQUENCE</scope>
    <source>
        <strain evidence="2">NRRL B-16292</strain>
    </source>
</reference>
<proteinExistence type="predicted"/>
<name>A0ABY5VSB5_9ACTN</name>
<dbReference type="Proteomes" id="UP001059617">
    <property type="component" value="Chromosome"/>
</dbReference>
<keyword evidence="1" id="KW-0812">Transmembrane</keyword>
<reference evidence="2" key="1">
    <citation type="submission" date="2021-04" db="EMBL/GenBank/DDBJ databases">
        <authorList>
            <person name="Hartkoorn R.C."/>
            <person name="Beaudoing E."/>
            <person name="Hot D."/>
        </authorList>
    </citation>
    <scope>NUCLEOTIDE SEQUENCE</scope>
    <source>
        <strain evidence="2">NRRL B-16292</strain>
    </source>
</reference>
<accession>A0ABY5VSB5</accession>
<feature type="transmembrane region" description="Helical" evidence="1">
    <location>
        <begin position="49"/>
        <end position="73"/>
    </location>
</feature>
<protein>
    <recommendedName>
        <fullName evidence="4">Integral membrane protein</fullName>
    </recommendedName>
</protein>
<dbReference type="EMBL" id="CP073720">
    <property type="protein sequence ID" value="UWP78716.1"/>
    <property type="molecule type" value="Genomic_DNA"/>
</dbReference>
<evidence type="ECO:0008006" key="4">
    <source>
        <dbReference type="Google" id="ProtNLM"/>
    </source>
</evidence>
<evidence type="ECO:0000313" key="3">
    <source>
        <dbReference type="Proteomes" id="UP001059617"/>
    </source>
</evidence>
<keyword evidence="1" id="KW-1133">Transmembrane helix</keyword>
<evidence type="ECO:0000256" key="1">
    <source>
        <dbReference type="SAM" id="Phobius"/>
    </source>
</evidence>
<gene>
    <name evidence="2" type="ORF">Dfulv_26465</name>
</gene>
<organism evidence="2 3">
    <name type="scientific">Dactylosporangium fulvum</name>
    <dbReference type="NCBI Taxonomy" id="53359"/>
    <lineage>
        <taxon>Bacteria</taxon>
        <taxon>Bacillati</taxon>
        <taxon>Actinomycetota</taxon>
        <taxon>Actinomycetes</taxon>
        <taxon>Micromonosporales</taxon>
        <taxon>Micromonosporaceae</taxon>
        <taxon>Dactylosporangium</taxon>
    </lineage>
</organism>
<feature type="transmembrane region" description="Helical" evidence="1">
    <location>
        <begin position="80"/>
        <end position="98"/>
    </location>
</feature>